<gene>
    <name evidence="3" type="ORF">DICVIV_13645</name>
</gene>
<reference evidence="3 4" key="1">
    <citation type="submission" date="2013-11" db="EMBL/GenBank/DDBJ databases">
        <title>Draft genome of the bovine lungworm Dictyocaulus viviparus.</title>
        <authorList>
            <person name="Mitreva M."/>
        </authorList>
    </citation>
    <scope>NUCLEOTIDE SEQUENCE [LARGE SCALE GENOMIC DNA]</scope>
    <source>
        <strain evidence="3 4">HannoverDv2000</strain>
    </source>
</reference>
<feature type="compositionally biased region" description="Polar residues" evidence="2">
    <location>
        <begin position="39"/>
        <end position="48"/>
    </location>
</feature>
<feature type="region of interest" description="Disordered" evidence="2">
    <location>
        <begin position="18"/>
        <end position="48"/>
    </location>
</feature>
<dbReference type="STRING" id="29172.A0A0D8X7A2"/>
<name>A0A0D8X7A2_DICVI</name>
<feature type="coiled-coil region" evidence="1">
    <location>
        <begin position="165"/>
        <end position="304"/>
    </location>
</feature>
<evidence type="ECO:0000313" key="4">
    <source>
        <dbReference type="Proteomes" id="UP000053766"/>
    </source>
</evidence>
<keyword evidence="1" id="KW-0175">Coiled coil</keyword>
<dbReference type="EMBL" id="KN717248">
    <property type="protein sequence ID" value="KJH40403.1"/>
    <property type="molecule type" value="Genomic_DNA"/>
</dbReference>
<dbReference type="Proteomes" id="UP000053766">
    <property type="component" value="Unassembled WGS sequence"/>
</dbReference>
<organism evidence="3 4">
    <name type="scientific">Dictyocaulus viviparus</name>
    <name type="common">Bovine lungworm</name>
    <dbReference type="NCBI Taxonomy" id="29172"/>
    <lineage>
        <taxon>Eukaryota</taxon>
        <taxon>Metazoa</taxon>
        <taxon>Ecdysozoa</taxon>
        <taxon>Nematoda</taxon>
        <taxon>Chromadorea</taxon>
        <taxon>Rhabditida</taxon>
        <taxon>Rhabditina</taxon>
        <taxon>Rhabditomorpha</taxon>
        <taxon>Strongyloidea</taxon>
        <taxon>Metastrongylidae</taxon>
        <taxon>Dictyocaulus</taxon>
    </lineage>
</organism>
<protein>
    <submittedName>
        <fullName evidence="3">Uncharacterized protein</fullName>
    </submittedName>
</protein>
<accession>A0A0D8X7A2</accession>
<evidence type="ECO:0000256" key="1">
    <source>
        <dbReference type="SAM" id="Coils"/>
    </source>
</evidence>
<reference evidence="4" key="2">
    <citation type="journal article" date="2016" name="Sci. Rep.">
        <title>Dictyocaulus viviparus genome, variome and transcriptome elucidate lungworm biology and support future intervention.</title>
        <authorList>
            <person name="McNulty S.N."/>
            <person name="Strube C."/>
            <person name="Rosa B.A."/>
            <person name="Martin J.C."/>
            <person name="Tyagi R."/>
            <person name="Choi Y.J."/>
            <person name="Wang Q."/>
            <person name="Hallsworth Pepin K."/>
            <person name="Zhang X."/>
            <person name="Ozersky P."/>
            <person name="Wilson R.K."/>
            <person name="Sternberg P.W."/>
            <person name="Gasser R.B."/>
            <person name="Mitreva M."/>
        </authorList>
    </citation>
    <scope>NUCLEOTIDE SEQUENCE [LARGE SCALE GENOMIC DNA]</scope>
    <source>
        <strain evidence="4">HannoverDv2000</strain>
    </source>
</reference>
<feature type="compositionally biased region" description="Basic and acidic residues" evidence="2">
    <location>
        <begin position="404"/>
        <end position="413"/>
    </location>
</feature>
<sequence>MRECLECDIASERKHAALANEKAAESRRLLDDAERSHSHTMSELSSTRKMLERLEKDLNDERHIHEETVLGFKKASDAAVRLKVELQSAHEEIKKLQLEKNNFELENTTLSFMIEEIEKTRKEGSAGGGSGGWSDFGDDIIGEFDDKERATASSTVTTHVTSLINATDVREAAKLRAQLKKAEQEFDSMKIALNNETEDRRRLEAKSLTLENELERKRREVEERERDRSRADERCNELLAIMKDNNAKLREIEMLRDKLGDEVATLKNQLASTVEDKLRKEEKIVELEADLKRMRNEHLKLETRRFNEVMELKRKMDALQANQKVQPLSSTGQIYDLNKPANPLERDIACSPVSLWEEPPRSMSGHRPVSPDDSFLFGNYMNQKKGSVRIRRSGNIPSDNTPSDVEKRKERKESVHRRVRSRSNGRQLWNDRLEDSSRYLPMEPTFPTISHAESDTSELLTSIPPDNARALIDNKFDLSHVGFLGFTTPPCGFHVDVAP</sequence>
<evidence type="ECO:0000256" key="2">
    <source>
        <dbReference type="SAM" id="MobiDB-lite"/>
    </source>
</evidence>
<feature type="compositionally biased region" description="Basic residues" evidence="2">
    <location>
        <begin position="414"/>
        <end position="423"/>
    </location>
</feature>
<dbReference type="OrthoDB" id="5876905at2759"/>
<evidence type="ECO:0000313" key="3">
    <source>
        <dbReference type="EMBL" id="KJH40403.1"/>
    </source>
</evidence>
<dbReference type="AlphaFoldDB" id="A0A0D8X7A2"/>
<feature type="region of interest" description="Disordered" evidence="2">
    <location>
        <begin position="386"/>
        <end position="427"/>
    </location>
</feature>
<keyword evidence="4" id="KW-1185">Reference proteome</keyword>
<feature type="compositionally biased region" description="Basic and acidic residues" evidence="2">
    <location>
        <begin position="22"/>
        <end position="37"/>
    </location>
</feature>
<proteinExistence type="predicted"/>